<dbReference type="PANTHER" id="PTHR11742">
    <property type="entry name" value="MANNOSYL-OLIGOSACCHARIDE ALPHA-1,2-MANNOSIDASE-RELATED"/>
    <property type="match status" value="1"/>
</dbReference>
<feature type="active site" evidence="10">
    <location>
        <position position="274"/>
    </location>
</feature>
<evidence type="ECO:0000256" key="12">
    <source>
        <dbReference type="PIRSR" id="PIRSR601382-3"/>
    </source>
</evidence>
<dbReference type="GO" id="GO:0004571">
    <property type="term" value="F:mannosyl-oligosaccharide 1,2-alpha-mannosidase activity"/>
    <property type="evidence" value="ECO:0007669"/>
    <property type="project" value="UniProtKB-EC"/>
</dbReference>
<dbReference type="GO" id="GO:0005509">
    <property type="term" value="F:calcium ion binding"/>
    <property type="evidence" value="ECO:0007669"/>
    <property type="project" value="InterPro"/>
</dbReference>
<evidence type="ECO:0000256" key="9">
    <source>
        <dbReference type="ARBA" id="ARBA00048605"/>
    </source>
</evidence>
<comment type="catalytic activity">
    <reaction evidence="8">
        <text>N(4)-(alpha-D-Man-(1-&gt;2)-alpha-D-Man-(1-&gt;2)-alpha-D-Man-(1-&gt;3)-[alpha-D-Man-(1-&gt;3)-[alpha-D-Man-(1-&gt;2)-alpha-D-Man-(1-&gt;6)]-alpha-D-Man-(1-&gt;6)]-beta-D-Man-(1-&gt;4)-beta-D-GlcNAc-(1-&gt;4)-beta-D-GlcNAc)-L-asparaginyl-[protein] (N-glucan mannose isomer 8A1,2,3B1,3) + 3 H2O = N(4)-(alpha-D-Man-(1-&gt;3)-[alpha-D-Man-(1-&gt;3)-[alpha-D-Man-(1-&gt;6)]-alpha-D-Man-(1-&gt;6)]-beta-D-Man-(1-&gt;4)-beta-D-GlcNAc-(1-&gt;4)-beta-D-GlcNAc)-L-asparaginyl-[protein] (N-glucan mannose isomer 5A1,2) + 3 beta-D-mannose</text>
        <dbReference type="Rhea" id="RHEA:56028"/>
        <dbReference type="Rhea" id="RHEA-COMP:14358"/>
        <dbReference type="Rhea" id="RHEA-COMP:14367"/>
        <dbReference type="ChEBI" id="CHEBI:15377"/>
        <dbReference type="ChEBI" id="CHEBI:28563"/>
        <dbReference type="ChEBI" id="CHEBI:59087"/>
        <dbReference type="ChEBI" id="CHEBI:60628"/>
        <dbReference type="EC" id="3.2.1.113"/>
    </reaction>
</comment>
<sequence length="509" mass="57484">MIPRQYQRRAATTAICCLLLLLANVIYLFSRHGMAEGMRTVGWMRGMMRRPMPSLVNDTSMQADVVAAMKWAWNGYRDHAMGHDSLDVINMNGTAFSDHDLAISLADSLDTLFLLGLHDDFDDAATWAEANLPHKFDGPGKVSLFETTIRVLGGLLAAHQLSGRPGLLDLADDLGGRLLPGMRSSLLPRSFVSLEDATANGPSFLAEFTSIQLEFKYLAVLTDDSDYSEAVEDIMDTVSQSVLREYVDGLVPIYVDNELGRIHRSRIKLGAGGDSYYEYLLKQWVFSGKRQDRYRDMYETAVTGIMDKLVGRTKKSGWVFLGELEVNGDLTPKMDHLVCFMPGMLALGYMHGMPSSHLDLAKALGRTCFEMYNQMASNLAPEIAYFNTVDDSNDIQVHASDAFNILRPETVESLMVLYRVTRDDTYREWGKVIFRAFEQHCRLPQGGYSSVNHVDSPAPSKFFRREMESFFMAETLKYFYLLFSDESVVPLDQFVFNTEAHPFPIQWRT</sequence>
<evidence type="ECO:0000256" key="7">
    <source>
        <dbReference type="ARBA" id="ARBA00023157"/>
    </source>
</evidence>
<comment type="similarity">
    <text evidence="3 13">Belongs to the glycosyl hydrolase 47 family.</text>
</comment>
<dbReference type="EMBL" id="KI913195">
    <property type="protein sequence ID" value="ETV67644.1"/>
    <property type="molecule type" value="Genomic_DNA"/>
</dbReference>
<feature type="binding site" evidence="11">
    <location>
        <position position="498"/>
    </location>
    <ligand>
        <name>Ca(2+)</name>
        <dbReference type="ChEBI" id="CHEBI:29108"/>
    </ligand>
</feature>
<evidence type="ECO:0000256" key="1">
    <source>
        <dbReference type="ARBA" id="ARBA00001913"/>
    </source>
</evidence>
<dbReference type="InterPro" id="IPR012341">
    <property type="entry name" value="6hp_glycosidase-like_sf"/>
</dbReference>
<dbReference type="STRING" id="112090.W4FLG1"/>
<dbReference type="Pfam" id="PF01532">
    <property type="entry name" value="Glyco_hydro_47"/>
    <property type="match status" value="1"/>
</dbReference>
<evidence type="ECO:0000256" key="13">
    <source>
        <dbReference type="RuleBase" id="RU361193"/>
    </source>
</evidence>
<evidence type="ECO:0000256" key="10">
    <source>
        <dbReference type="PIRSR" id="PIRSR601382-1"/>
    </source>
</evidence>
<dbReference type="GO" id="GO:0005975">
    <property type="term" value="P:carbohydrate metabolic process"/>
    <property type="evidence" value="ECO:0007669"/>
    <property type="project" value="InterPro"/>
</dbReference>
<keyword evidence="5 13" id="KW-0378">Hydrolase</keyword>
<feature type="active site" description="Proton donor" evidence="10">
    <location>
        <position position="382"/>
    </location>
</feature>
<comment type="cofactor">
    <cofactor evidence="1 11">
        <name>Ca(2+)</name>
        <dbReference type="ChEBI" id="CHEBI:29108"/>
    </cofactor>
</comment>
<keyword evidence="7 12" id="KW-1015">Disulfide bond</keyword>
<dbReference type="InterPro" id="IPR050749">
    <property type="entry name" value="Glycosyl_Hydrolase_47"/>
</dbReference>
<dbReference type="InterPro" id="IPR036026">
    <property type="entry name" value="Seven-hairpin_glycosidases"/>
</dbReference>
<organism evidence="14">
    <name type="scientific">Aphanomyces astaci</name>
    <name type="common">Crayfish plague agent</name>
    <dbReference type="NCBI Taxonomy" id="112090"/>
    <lineage>
        <taxon>Eukaryota</taxon>
        <taxon>Sar</taxon>
        <taxon>Stramenopiles</taxon>
        <taxon>Oomycota</taxon>
        <taxon>Saprolegniomycetes</taxon>
        <taxon>Saprolegniales</taxon>
        <taxon>Verrucalvaceae</taxon>
        <taxon>Aphanomyces</taxon>
    </lineage>
</organism>
<evidence type="ECO:0000256" key="11">
    <source>
        <dbReference type="PIRSR" id="PIRSR601382-2"/>
    </source>
</evidence>
<dbReference type="PANTHER" id="PTHR11742:SF55">
    <property type="entry name" value="ENDOPLASMIC RETICULUM MANNOSYL-OLIGOSACCHARIDE 1,2-ALPHA-MANNOSIDASE"/>
    <property type="match status" value="1"/>
</dbReference>
<gene>
    <name evidence="14" type="ORF">H257_16235</name>
</gene>
<evidence type="ECO:0000256" key="3">
    <source>
        <dbReference type="ARBA" id="ARBA00007658"/>
    </source>
</evidence>
<comment type="catalytic activity">
    <reaction evidence="9">
        <text>N(4)-(alpha-D-Man-(1-&gt;2)-alpha-D-Man-(1-&gt;2)-alpha-D-Man-(1-&gt;3)-[alpha-D-Man-(1-&gt;2)-alpha-D-Man-(1-&gt;3)-[alpha-D-Man-(1-&gt;2)-alpha-D-Man-(1-&gt;6)]-alpha-D-Man-(1-&gt;6)]-beta-D-Man-(1-&gt;4)-beta-D-GlcNAc-(1-&gt;4)-beta-D-GlcNAc)-L-asparaginyl-[protein] (N-glucan mannose isomer 9A1,2,3B1,2,3) + 4 H2O = N(4)-(alpha-D-Man-(1-&gt;3)-[alpha-D-Man-(1-&gt;3)-[alpha-D-Man-(1-&gt;6)]-alpha-D-Man-(1-&gt;6)]-beta-D-Man-(1-&gt;4)-beta-D-GlcNAc-(1-&gt;4)-beta-D-GlcNAc)-L-asparaginyl-[protein] (N-glucan mannose isomer 5A1,2) + 4 beta-D-mannose</text>
        <dbReference type="Rhea" id="RHEA:56008"/>
        <dbReference type="Rhea" id="RHEA-COMP:14356"/>
        <dbReference type="Rhea" id="RHEA-COMP:14367"/>
        <dbReference type="ChEBI" id="CHEBI:15377"/>
        <dbReference type="ChEBI" id="CHEBI:28563"/>
        <dbReference type="ChEBI" id="CHEBI:59087"/>
        <dbReference type="ChEBI" id="CHEBI:139493"/>
        <dbReference type="EC" id="3.2.1.113"/>
    </reaction>
</comment>
<dbReference type="SUPFAM" id="SSF48225">
    <property type="entry name" value="Seven-hairpin glycosidases"/>
    <property type="match status" value="1"/>
</dbReference>
<protein>
    <recommendedName>
        <fullName evidence="13">alpha-1,2-Mannosidase</fullName>
        <ecNumber evidence="13">3.2.1.-</ecNumber>
    </recommendedName>
</protein>
<feature type="active site" description="Proton donor" evidence="10">
    <location>
        <position position="146"/>
    </location>
</feature>
<evidence type="ECO:0000256" key="2">
    <source>
        <dbReference type="ARBA" id="ARBA00004922"/>
    </source>
</evidence>
<evidence type="ECO:0000256" key="6">
    <source>
        <dbReference type="ARBA" id="ARBA00022837"/>
    </source>
</evidence>
<dbReference type="GO" id="GO:0016020">
    <property type="term" value="C:membrane"/>
    <property type="evidence" value="ECO:0007669"/>
    <property type="project" value="InterPro"/>
</dbReference>
<dbReference type="GO" id="GO:0005783">
    <property type="term" value="C:endoplasmic reticulum"/>
    <property type="evidence" value="ECO:0007669"/>
    <property type="project" value="TreeGrafter"/>
</dbReference>
<dbReference type="RefSeq" id="XP_009842901.1">
    <property type="nucleotide sequence ID" value="XM_009844599.1"/>
</dbReference>
<evidence type="ECO:0000313" key="14">
    <source>
        <dbReference type="EMBL" id="ETV67644.1"/>
    </source>
</evidence>
<dbReference type="VEuPathDB" id="FungiDB:H257_16235"/>
<evidence type="ECO:0000256" key="8">
    <source>
        <dbReference type="ARBA" id="ARBA00047669"/>
    </source>
</evidence>
<dbReference type="InterPro" id="IPR001382">
    <property type="entry name" value="Glyco_hydro_47"/>
</dbReference>
<feature type="disulfide bond" evidence="12">
    <location>
        <begin position="339"/>
        <end position="368"/>
    </location>
</feature>
<dbReference type="GeneID" id="20818231"/>
<keyword evidence="4 11" id="KW-0479">Metal-binding</keyword>
<dbReference type="EC" id="3.2.1.-" evidence="13"/>
<reference evidence="14" key="1">
    <citation type="submission" date="2013-12" db="EMBL/GenBank/DDBJ databases">
        <title>The Genome Sequence of Aphanomyces astaci APO3.</title>
        <authorList>
            <consortium name="The Broad Institute Genomics Platform"/>
            <person name="Russ C."/>
            <person name="Tyler B."/>
            <person name="van West P."/>
            <person name="Dieguez-Uribeondo J."/>
            <person name="Young S.K."/>
            <person name="Zeng Q."/>
            <person name="Gargeya S."/>
            <person name="Fitzgerald M."/>
            <person name="Abouelleil A."/>
            <person name="Alvarado L."/>
            <person name="Chapman S.B."/>
            <person name="Gainer-Dewar J."/>
            <person name="Goldberg J."/>
            <person name="Griggs A."/>
            <person name="Gujja S."/>
            <person name="Hansen M."/>
            <person name="Howarth C."/>
            <person name="Imamovic A."/>
            <person name="Ireland A."/>
            <person name="Larimer J."/>
            <person name="McCowan C."/>
            <person name="Murphy C."/>
            <person name="Pearson M."/>
            <person name="Poon T.W."/>
            <person name="Priest M."/>
            <person name="Roberts A."/>
            <person name="Saif S."/>
            <person name="Shea T."/>
            <person name="Sykes S."/>
            <person name="Wortman J."/>
            <person name="Nusbaum C."/>
            <person name="Birren B."/>
        </authorList>
    </citation>
    <scope>NUCLEOTIDE SEQUENCE [LARGE SCALE GENOMIC DNA]</scope>
    <source>
        <strain evidence="14">APO3</strain>
    </source>
</reference>
<evidence type="ECO:0000256" key="4">
    <source>
        <dbReference type="ARBA" id="ARBA00022723"/>
    </source>
</evidence>
<feature type="active site" evidence="10">
    <location>
        <position position="409"/>
    </location>
</feature>
<keyword evidence="6 11" id="KW-0106">Calcium</keyword>
<dbReference type="PRINTS" id="PR00747">
    <property type="entry name" value="GLYHDRLASE47"/>
</dbReference>
<keyword evidence="13" id="KW-0326">Glycosidase</keyword>
<dbReference type="Gene3D" id="1.50.10.10">
    <property type="match status" value="1"/>
</dbReference>
<comment type="pathway">
    <text evidence="2">Protein modification; protein glycosylation.</text>
</comment>
<proteinExistence type="inferred from homology"/>
<name>W4FLG1_APHAT</name>
<dbReference type="AlphaFoldDB" id="W4FLG1"/>
<evidence type="ECO:0000256" key="5">
    <source>
        <dbReference type="ARBA" id="ARBA00022801"/>
    </source>
</evidence>
<accession>W4FLG1</accession>
<dbReference type="OrthoDB" id="8118055at2759"/>